<dbReference type="InterPro" id="IPR000086">
    <property type="entry name" value="NUDIX_hydrolase_dom"/>
</dbReference>
<sequence length="237" mass="27035">MNNLENKIIPSSTVLIIRDGVSGLEVFMVVRHHQIDFAAGALVFPGGKVDKSDYDKKLNQHLCEEETSDRESIPFKIAAIRECFEEANVLFAKNKDKKEIINSDELFKLKKWRDAFINESTSMYEFARSENIVFSIDTLVPFSHWITPEKMPKRFDTRFYVAAAPTGHEGQHDGNESVDSIWINPQQALDDCFSEKRNIIFPTRLNLEKLNQSKTVAEAINNAKNSNIVTVTPLIEK</sequence>
<reference evidence="8" key="1">
    <citation type="submission" date="2018-05" db="EMBL/GenBank/DDBJ databases">
        <authorList>
            <person name="Lanie J.A."/>
            <person name="Ng W.-L."/>
            <person name="Kazmierczak K.M."/>
            <person name="Andrzejewski T.M."/>
            <person name="Davidsen T.M."/>
            <person name="Wayne K.J."/>
            <person name="Tettelin H."/>
            <person name="Glass J.I."/>
            <person name="Rusch D."/>
            <person name="Podicherti R."/>
            <person name="Tsui H.-C.T."/>
            <person name="Winkler M.E."/>
        </authorList>
    </citation>
    <scope>NUCLEOTIDE SEQUENCE</scope>
</reference>
<evidence type="ECO:0000259" key="7">
    <source>
        <dbReference type="PROSITE" id="PS51462"/>
    </source>
</evidence>
<keyword evidence="4" id="KW-0378">Hydrolase</keyword>
<feature type="domain" description="Nudix hydrolase" evidence="7">
    <location>
        <begin position="7"/>
        <end position="205"/>
    </location>
</feature>
<dbReference type="PANTHER" id="PTHR12318">
    <property type="entry name" value="TESTOSTERONE-REGULATED PROTEIN RP2"/>
    <property type="match status" value="1"/>
</dbReference>
<evidence type="ECO:0000256" key="5">
    <source>
        <dbReference type="ARBA" id="ARBA00022842"/>
    </source>
</evidence>
<dbReference type="InterPro" id="IPR015797">
    <property type="entry name" value="NUDIX_hydrolase-like_dom_sf"/>
</dbReference>
<keyword evidence="5" id="KW-0460">Magnesium</keyword>
<evidence type="ECO:0000256" key="1">
    <source>
        <dbReference type="ARBA" id="ARBA00001936"/>
    </source>
</evidence>
<dbReference type="InterPro" id="IPR039121">
    <property type="entry name" value="NUDT19"/>
</dbReference>
<name>A0A381ZE40_9ZZZZ</name>
<protein>
    <recommendedName>
        <fullName evidence="7">Nudix hydrolase domain-containing protein</fullName>
    </recommendedName>
</protein>
<evidence type="ECO:0000256" key="6">
    <source>
        <dbReference type="ARBA" id="ARBA00023211"/>
    </source>
</evidence>
<dbReference type="PROSITE" id="PS51462">
    <property type="entry name" value="NUDIX"/>
    <property type="match status" value="1"/>
</dbReference>
<evidence type="ECO:0000256" key="3">
    <source>
        <dbReference type="ARBA" id="ARBA00022723"/>
    </source>
</evidence>
<accession>A0A381ZE40</accession>
<dbReference type="PANTHER" id="PTHR12318:SF0">
    <property type="entry name" value="ACYL-COENZYME A DIPHOSPHATASE NUDT19"/>
    <property type="match status" value="1"/>
</dbReference>
<dbReference type="AlphaFoldDB" id="A0A381ZE40"/>
<dbReference type="EMBL" id="UINC01020872">
    <property type="protein sequence ID" value="SVA87221.1"/>
    <property type="molecule type" value="Genomic_DNA"/>
</dbReference>
<evidence type="ECO:0000256" key="4">
    <source>
        <dbReference type="ARBA" id="ARBA00022801"/>
    </source>
</evidence>
<dbReference type="SUPFAM" id="SSF55811">
    <property type="entry name" value="Nudix"/>
    <property type="match status" value="1"/>
</dbReference>
<comment type="cofactor">
    <cofactor evidence="2">
        <name>Mg(2+)</name>
        <dbReference type="ChEBI" id="CHEBI:18420"/>
    </cofactor>
</comment>
<dbReference type="Gene3D" id="3.90.79.10">
    <property type="entry name" value="Nucleoside Triphosphate Pyrophosphohydrolase"/>
    <property type="match status" value="1"/>
</dbReference>
<dbReference type="GO" id="GO:0046872">
    <property type="term" value="F:metal ion binding"/>
    <property type="evidence" value="ECO:0007669"/>
    <property type="project" value="UniProtKB-KW"/>
</dbReference>
<comment type="cofactor">
    <cofactor evidence="1">
        <name>Mn(2+)</name>
        <dbReference type="ChEBI" id="CHEBI:29035"/>
    </cofactor>
</comment>
<organism evidence="8">
    <name type="scientific">marine metagenome</name>
    <dbReference type="NCBI Taxonomy" id="408172"/>
    <lineage>
        <taxon>unclassified sequences</taxon>
        <taxon>metagenomes</taxon>
        <taxon>ecological metagenomes</taxon>
    </lineage>
</organism>
<evidence type="ECO:0000313" key="8">
    <source>
        <dbReference type="EMBL" id="SVA87221.1"/>
    </source>
</evidence>
<keyword evidence="3" id="KW-0479">Metal-binding</keyword>
<evidence type="ECO:0000256" key="2">
    <source>
        <dbReference type="ARBA" id="ARBA00001946"/>
    </source>
</evidence>
<dbReference type="GO" id="GO:0016818">
    <property type="term" value="F:hydrolase activity, acting on acid anhydrides, in phosphorus-containing anhydrides"/>
    <property type="evidence" value="ECO:0007669"/>
    <property type="project" value="InterPro"/>
</dbReference>
<dbReference type="CDD" id="cd18870">
    <property type="entry name" value="NUDIX_AcylCoAdiphos_Nudt19"/>
    <property type="match status" value="1"/>
</dbReference>
<proteinExistence type="predicted"/>
<feature type="non-terminal residue" evidence="8">
    <location>
        <position position="237"/>
    </location>
</feature>
<keyword evidence="6" id="KW-0464">Manganese</keyword>
<gene>
    <name evidence="8" type="ORF">METZ01_LOCUS140075</name>
</gene>